<organism evidence="1 2">
    <name type="scientific">Streptomyces avermitilis</name>
    <dbReference type="NCBI Taxonomy" id="33903"/>
    <lineage>
        <taxon>Bacteria</taxon>
        <taxon>Bacillati</taxon>
        <taxon>Actinomycetota</taxon>
        <taxon>Actinomycetes</taxon>
        <taxon>Kitasatosporales</taxon>
        <taxon>Streptomycetaceae</taxon>
        <taxon>Streptomyces</taxon>
    </lineage>
</organism>
<evidence type="ECO:0000313" key="2">
    <source>
        <dbReference type="Proteomes" id="UP000299211"/>
    </source>
</evidence>
<name>A0A4D4N8Y2_STRAX</name>
<accession>A0A4D4N8Y2</accession>
<dbReference type="AlphaFoldDB" id="A0A4D4N8Y2"/>
<reference evidence="1 2" key="1">
    <citation type="submission" date="2019-04" db="EMBL/GenBank/DDBJ databases">
        <title>Draft genome sequences of Streptomyces avermitilis ATCC 31267.</title>
        <authorList>
            <person name="Komaki H."/>
            <person name="Tamura T."/>
            <person name="Hosoyama A."/>
        </authorList>
    </citation>
    <scope>NUCLEOTIDE SEQUENCE [LARGE SCALE GENOMIC DNA]</scope>
    <source>
        <strain evidence="1 2">ATCC 31267</strain>
    </source>
</reference>
<dbReference type="EMBL" id="BJHY01000002">
    <property type="protein sequence ID" value="GDY80266.1"/>
    <property type="molecule type" value="Genomic_DNA"/>
</dbReference>
<sequence length="106" mass="11136">MTIGGCEAGKGPIRAVAFFWPPATAGGLQEHSGLEMSPCSGQLALTAAPWCLAMGVVWSGRGTPLKNSNNQIIPLTCRNEISQSCSQTVDCYPYALMKYAKADVAA</sequence>
<proteinExistence type="predicted"/>
<comment type="caution">
    <text evidence="1">The sequence shown here is derived from an EMBL/GenBank/DDBJ whole genome shotgun (WGS) entry which is preliminary data.</text>
</comment>
<dbReference type="Proteomes" id="UP000299211">
    <property type="component" value="Unassembled WGS sequence"/>
</dbReference>
<gene>
    <name evidence="1" type="ORF">SAV31267_097510</name>
</gene>
<evidence type="ECO:0000313" key="1">
    <source>
        <dbReference type="EMBL" id="GDY80266.1"/>
    </source>
</evidence>
<protein>
    <submittedName>
        <fullName evidence="1">Uncharacterized protein</fullName>
    </submittedName>
</protein>